<dbReference type="EMBL" id="CM010723">
    <property type="protein sequence ID" value="RZC79234.1"/>
    <property type="molecule type" value="Genomic_DNA"/>
</dbReference>
<keyword evidence="2" id="KW-0813">Transport</keyword>
<dbReference type="PROSITE" id="PS51720">
    <property type="entry name" value="G_AIG1"/>
    <property type="match status" value="1"/>
</dbReference>
<protein>
    <recommendedName>
        <fullName evidence="18">AIG1-type G domain-containing protein</fullName>
    </recommendedName>
</protein>
<evidence type="ECO:0000313" key="19">
    <source>
        <dbReference type="EMBL" id="RZC79234.1"/>
    </source>
</evidence>
<dbReference type="GO" id="GO:0000028">
    <property type="term" value="P:ribosomal small subunit assembly"/>
    <property type="evidence" value="ECO:0007669"/>
    <property type="project" value="TreeGrafter"/>
</dbReference>
<proteinExistence type="inferred from homology"/>
<keyword evidence="11" id="KW-1133">Transmembrane helix</keyword>
<dbReference type="InterPro" id="IPR012340">
    <property type="entry name" value="NA-bd_OB-fold"/>
</dbReference>
<evidence type="ECO:0000256" key="3">
    <source>
        <dbReference type="ARBA" id="ARBA00022528"/>
    </source>
</evidence>
<evidence type="ECO:0000256" key="14">
    <source>
        <dbReference type="ARBA" id="ARBA00023274"/>
    </source>
</evidence>
<evidence type="ECO:0000256" key="13">
    <source>
        <dbReference type="ARBA" id="ARBA00023136"/>
    </source>
</evidence>
<keyword evidence="13" id="KW-0472">Membrane</keyword>
<evidence type="ECO:0000256" key="6">
    <source>
        <dbReference type="ARBA" id="ARBA00022741"/>
    </source>
</evidence>
<dbReference type="InterPro" id="IPR000289">
    <property type="entry name" value="Ribosomal_eS28"/>
</dbReference>
<evidence type="ECO:0000256" key="9">
    <source>
        <dbReference type="ARBA" id="ARBA00022927"/>
    </source>
</evidence>
<dbReference type="Proteomes" id="UP000316621">
    <property type="component" value="Chromosome 9"/>
</dbReference>
<evidence type="ECO:0000256" key="11">
    <source>
        <dbReference type="ARBA" id="ARBA00022989"/>
    </source>
</evidence>
<dbReference type="GO" id="GO:0003735">
    <property type="term" value="F:structural constituent of ribosome"/>
    <property type="evidence" value="ECO:0007669"/>
    <property type="project" value="InterPro"/>
</dbReference>
<dbReference type="GO" id="GO:0016787">
    <property type="term" value="F:hydrolase activity"/>
    <property type="evidence" value="ECO:0007669"/>
    <property type="project" value="UniProtKB-KW"/>
</dbReference>
<evidence type="ECO:0000259" key="18">
    <source>
        <dbReference type="PROSITE" id="PS51720"/>
    </source>
</evidence>
<dbReference type="Gene3D" id="2.40.50.140">
    <property type="entry name" value="Nucleic acid-binding proteins"/>
    <property type="match status" value="1"/>
</dbReference>
<dbReference type="PANTHER" id="PTHR10769">
    <property type="entry name" value="40S RIBOSOMAL PROTEIN S28"/>
    <property type="match status" value="1"/>
</dbReference>
<dbReference type="Pfam" id="PF01200">
    <property type="entry name" value="Ribosomal_S28e"/>
    <property type="match status" value="1"/>
</dbReference>
<dbReference type="STRING" id="3469.A0A4Y7L0Z6"/>
<dbReference type="InterPro" id="IPR005688">
    <property type="entry name" value="Toc34"/>
</dbReference>
<dbReference type="Gramene" id="RZC79234">
    <property type="protein sequence ID" value="RZC79234"/>
    <property type="gene ID" value="C5167_003426"/>
</dbReference>
<dbReference type="GO" id="GO:0006412">
    <property type="term" value="P:translation"/>
    <property type="evidence" value="ECO:0007669"/>
    <property type="project" value="InterPro"/>
</dbReference>
<evidence type="ECO:0000256" key="16">
    <source>
        <dbReference type="ARBA" id="ARBA00060807"/>
    </source>
</evidence>
<dbReference type="GO" id="GO:0006886">
    <property type="term" value="P:intracellular protein transport"/>
    <property type="evidence" value="ECO:0007669"/>
    <property type="project" value="InterPro"/>
</dbReference>
<sequence length="444" mass="49506">MMIKVSTCEERVLRAAAKDTPSLSAGSSIELLQDKLSMASQLVREWIGIQQFPAATQTKLFELLGKLKQEEVSTLTILVMGKGGVGKSSTVNSLVGERVVAVSAFQSEASRPVMVSRSRAGFTLNIIDTPGLIEGGYINDQALEIIKRFLLSKTIDVLLYVDRLDAYRVDNLDRQIIKAISDSFGKAIWRRGVVVLTHAQLSPPDGLNYDDFFNKRSDALLKVVHMGARINKQEYQDFQIPVVLVENSGRCNTNDGGEKILPNGIAWIPHLVQTITDIVSNGSKSILVDKKLIEGPNPNERFKFFIPLLLAFQYFGVVKPIQSAIRNDAKSENKPLWELRDLGLANRRSSQSRRGFSEQQQKDTPSLSADSSSEFLQEKMDSGVKLAVVVKVMGRTGSRGQVTQVRVKFLDDQNRLIMRNVKGPVREGDYLTLLESEREARRLR</sequence>
<dbReference type="CDD" id="cd04457">
    <property type="entry name" value="S1_S28E"/>
    <property type="match status" value="1"/>
</dbReference>
<reference evidence="19 20" key="1">
    <citation type="journal article" date="2018" name="Science">
        <title>The opium poppy genome and morphinan production.</title>
        <authorList>
            <person name="Guo L."/>
            <person name="Winzer T."/>
            <person name="Yang X."/>
            <person name="Li Y."/>
            <person name="Ning Z."/>
            <person name="He Z."/>
            <person name="Teodor R."/>
            <person name="Lu Y."/>
            <person name="Bowser T.A."/>
            <person name="Graham I.A."/>
            <person name="Ye K."/>
        </authorList>
    </citation>
    <scope>NUCLEOTIDE SEQUENCE [LARGE SCALE GENOMIC DNA]</scope>
    <source>
        <strain evidence="20">cv. HN1</strain>
        <tissue evidence="19">Leaves</tissue>
    </source>
</reference>
<keyword evidence="8" id="KW-1002">Plastid outer membrane</keyword>
<keyword evidence="5" id="KW-0812">Transmembrane</keyword>
<dbReference type="FunFam" id="3.40.50.300:FF:001070">
    <property type="entry name" value="Translocase of chloroplast"/>
    <property type="match status" value="1"/>
</dbReference>
<evidence type="ECO:0000256" key="15">
    <source>
        <dbReference type="ARBA" id="ARBA00024013"/>
    </source>
</evidence>
<comment type="similarity">
    <text evidence="1">Belongs to the eukaryotic ribosomal protein eS28 family.</text>
</comment>
<evidence type="ECO:0000256" key="8">
    <source>
        <dbReference type="ARBA" id="ARBA00022805"/>
    </source>
</evidence>
<dbReference type="PROSITE" id="PS00961">
    <property type="entry name" value="RIBOSOMAL_S28E"/>
    <property type="match status" value="1"/>
</dbReference>
<evidence type="ECO:0000256" key="2">
    <source>
        <dbReference type="ARBA" id="ARBA00022448"/>
    </source>
</evidence>
<dbReference type="GO" id="GO:0015450">
    <property type="term" value="F:protein-transporting ATPase activity"/>
    <property type="evidence" value="ECO:0007669"/>
    <property type="project" value="InterPro"/>
</dbReference>
<dbReference type="Pfam" id="PF04548">
    <property type="entry name" value="AIG1"/>
    <property type="match status" value="1"/>
</dbReference>
<feature type="region of interest" description="Disordered" evidence="17">
    <location>
        <begin position="348"/>
        <end position="374"/>
    </location>
</feature>
<dbReference type="NCBIfam" id="TIGR00991">
    <property type="entry name" value="3a0901s02IAP34"/>
    <property type="match status" value="1"/>
</dbReference>
<dbReference type="InterPro" id="IPR006703">
    <property type="entry name" value="G_AIG1"/>
</dbReference>
<dbReference type="Gene3D" id="3.40.50.300">
    <property type="entry name" value="P-loop containing nucleotide triphosphate hydrolases"/>
    <property type="match status" value="1"/>
</dbReference>
<keyword evidence="14" id="KW-0687">Ribonucleoprotein</keyword>
<dbReference type="SUPFAM" id="SSF52540">
    <property type="entry name" value="P-loop containing nucleoside triphosphate hydrolases"/>
    <property type="match status" value="1"/>
</dbReference>
<accession>A0A4Y7L0Z6</accession>
<dbReference type="CDD" id="cd01853">
    <property type="entry name" value="Toc34_like"/>
    <property type="match status" value="1"/>
</dbReference>
<keyword evidence="4" id="KW-0934">Plastid</keyword>
<comment type="similarity">
    <text evidence="16">Belongs to the TRAFAC class TrmE-Era-EngA-EngB-Septin-like GTPase superfamily. AIG1/Toc34/Toc159-like paraseptin GTPase family. TOC34 subfamily.</text>
</comment>
<dbReference type="FunFam" id="2.40.50.140:FF:000025">
    <property type="entry name" value="40S ribosomal protein S28"/>
    <property type="match status" value="1"/>
</dbReference>
<gene>
    <name evidence="19" type="ORF">C5167_003426</name>
</gene>
<evidence type="ECO:0000256" key="1">
    <source>
        <dbReference type="ARBA" id="ARBA00005943"/>
    </source>
</evidence>
<evidence type="ECO:0000313" key="20">
    <source>
        <dbReference type="Proteomes" id="UP000316621"/>
    </source>
</evidence>
<evidence type="ECO:0000256" key="4">
    <source>
        <dbReference type="ARBA" id="ARBA00022640"/>
    </source>
</evidence>
<dbReference type="HAMAP" id="MF_00292">
    <property type="entry name" value="Ribosomal_eS28"/>
    <property type="match status" value="1"/>
</dbReference>
<dbReference type="InterPro" id="IPR028626">
    <property type="entry name" value="Ribosomal_eS28_CS"/>
</dbReference>
<comment type="subcellular location">
    <subcellularLocation>
        <location evidence="15">Plastid</location>
        <location evidence="15">Chloroplast outer membrane</location>
    </subcellularLocation>
</comment>
<evidence type="ECO:0000256" key="10">
    <source>
        <dbReference type="ARBA" id="ARBA00022980"/>
    </source>
</evidence>
<name>A0A4Y7L0Z6_PAPSO</name>
<dbReference type="InterPro" id="IPR027417">
    <property type="entry name" value="P-loop_NTPase"/>
</dbReference>
<dbReference type="GO" id="GO:0030490">
    <property type="term" value="P:maturation of SSU-rRNA"/>
    <property type="evidence" value="ECO:0007669"/>
    <property type="project" value="TreeGrafter"/>
</dbReference>
<keyword evidence="12" id="KW-0342">GTP-binding</keyword>
<evidence type="ECO:0000256" key="12">
    <source>
        <dbReference type="ARBA" id="ARBA00023134"/>
    </source>
</evidence>
<evidence type="ECO:0000256" key="5">
    <source>
        <dbReference type="ARBA" id="ARBA00022692"/>
    </source>
</evidence>
<dbReference type="GO" id="GO:0022627">
    <property type="term" value="C:cytosolic small ribosomal subunit"/>
    <property type="evidence" value="ECO:0007669"/>
    <property type="project" value="TreeGrafter"/>
</dbReference>
<organism evidence="19 20">
    <name type="scientific">Papaver somniferum</name>
    <name type="common">Opium poppy</name>
    <dbReference type="NCBI Taxonomy" id="3469"/>
    <lineage>
        <taxon>Eukaryota</taxon>
        <taxon>Viridiplantae</taxon>
        <taxon>Streptophyta</taxon>
        <taxon>Embryophyta</taxon>
        <taxon>Tracheophyta</taxon>
        <taxon>Spermatophyta</taxon>
        <taxon>Magnoliopsida</taxon>
        <taxon>Ranunculales</taxon>
        <taxon>Papaveraceae</taxon>
        <taxon>Papaveroideae</taxon>
        <taxon>Papaver</taxon>
    </lineage>
</organism>
<evidence type="ECO:0000256" key="7">
    <source>
        <dbReference type="ARBA" id="ARBA00022801"/>
    </source>
</evidence>
<dbReference type="SUPFAM" id="SSF50249">
    <property type="entry name" value="Nucleic acid-binding proteins"/>
    <property type="match status" value="1"/>
</dbReference>
<dbReference type="PANTHER" id="PTHR10769:SF3">
    <property type="entry name" value="SMALL RIBOSOMAL SUBUNIT PROTEIN ES28"/>
    <property type="match status" value="1"/>
</dbReference>
<dbReference type="GO" id="GO:0009707">
    <property type="term" value="C:chloroplast outer membrane"/>
    <property type="evidence" value="ECO:0007669"/>
    <property type="project" value="UniProtKB-SubCell"/>
</dbReference>
<evidence type="ECO:0000256" key="17">
    <source>
        <dbReference type="SAM" id="MobiDB-lite"/>
    </source>
</evidence>
<dbReference type="GO" id="GO:0005525">
    <property type="term" value="F:GTP binding"/>
    <property type="evidence" value="ECO:0007669"/>
    <property type="project" value="UniProtKB-KW"/>
</dbReference>
<keyword evidence="7" id="KW-0378">Hydrolase</keyword>
<dbReference type="GO" id="GO:0042802">
    <property type="term" value="F:identical protein binding"/>
    <property type="evidence" value="ECO:0007669"/>
    <property type="project" value="UniProtKB-ARBA"/>
</dbReference>
<keyword evidence="10" id="KW-0689">Ribosomal protein</keyword>
<dbReference type="OMA" id="GPNPNNK"/>
<keyword evidence="6" id="KW-0547">Nucleotide-binding</keyword>
<keyword evidence="9" id="KW-0653">Protein transport</keyword>
<keyword evidence="20" id="KW-1185">Reference proteome</keyword>
<keyword evidence="3" id="KW-0150">Chloroplast</keyword>
<feature type="domain" description="AIG1-type G" evidence="18">
    <location>
        <begin position="72"/>
        <end position="296"/>
    </location>
</feature>
<dbReference type="AlphaFoldDB" id="A0A4Y7L0Z6"/>